<name>A0A5D3YMW3_9BACT</name>
<dbReference type="Gene3D" id="2.120.10.30">
    <property type="entry name" value="TolB, C-terminal domain"/>
    <property type="match status" value="1"/>
</dbReference>
<reference evidence="3 4" key="1">
    <citation type="submission" date="2019-07" db="EMBL/GenBank/DDBJ databases">
        <title>Genomic Encyclopedia of Archaeal and Bacterial Type Strains, Phase II (KMG-II): from individual species to whole genera.</title>
        <authorList>
            <person name="Goeker M."/>
        </authorList>
    </citation>
    <scope>NUCLEOTIDE SEQUENCE [LARGE SCALE GENOMIC DNA]</scope>
    <source>
        <strain evidence="3 4">DSM 21935</strain>
    </source>
</reference>
<dbReference type="Proteomes" id="UP000324595">
    <property type="component" value="Unassembled WGS sequence"/>
</dbReference>
<evidence type="ECO:0000313" key="3">
    <source>
        <dbReference type="EMBL" id="TYP94041.1"/>
    </source>
</evidence>
<feature type="domain" description="Glucose/Sorbosone dehydrogenase" evidence="2">
    <location>
        <begin position="129"/>
        <end position="292"/>
    </location>
</feature>
<protein>
    <submittedName>
        <fullName evidence="3">Glucose/arabinose dehydrogenase, beta-propeller fold</fullName>
    </submittedName>
</protein>
<dbReference type="SUPFAM" id="SSF50952">
    <property type="entry name" value="Soluble quinoprotein glucose dehydrogenase"/>
    <property type="match status" value="1"/>
</dbReference>
<dbReference type="Pfam" id="PF07995">
    <property type="entry name" value="GSDH"/>
    <property type="match status" value="1"/>
</dbReference>
<organism evidence="3 4">
    <name type="scientific">Fodinibius salinus</name>
    <dbReference type="NCBI Taxonomy" id="860790"/>
    <lineage>
        <taxon>Bacteria</taxon>
        <taxon>Pseudomonadati</taxon>
        <taxon>Balneolota</taxon>
        <taxon>Balneolia</taxon>
        <taxon>Balneolales</taxon>
        <taxon>Balneolaceae</taxon>
        <taxon>Fodinibius</taxon>
    </lineage>
</organism>
<accession>A0A5D3YMW3</accession>
<dbReference type="PANTHER" id="PTHR33546:SF1">
    <property type="entry name" value="LARGE, MULTIFUNCTIONAL SECRETED PROTEIN"/>
    <property type="match status" value="1"/>
</dbReference>
<keyword evidence="1" id="KW-0732">Signal</keyword>
<sequence>MKRSALVLFCWMLSAAFFCGCSFSQENPQKVVQQLQMPDGFSAHIFAENVPNARQLALGDNGTVYAITDTNGDYKADNVYTIAEELRLPSGIAFNKGSLYVGAVSKILRFDEIGQRLENPPEPVVVTDTYPTDGHHGWKFIDFGPDGKLYVPVGAPCNICDPDNEIYASITRINPDGTEREIVAHGVRNSVGFDWHPKTADLWFTDNGRDWLGDNRPPCELNHLSKVGQHFGYPFKHGNDIWDPKFGEQGKKMEQPFRAPAQELGPHVAPLGMIFYTGKMLPNEYKNQILIAEHGSWNRSEKIGYRITKVSLQDGEVISYRPFIHGWLQDNEAVLGRPVDLLELEDGSILISDDLSGTIYRITYNK</sequence>
<dbReference type="InterPro" id="IPR011041">
    <property type="entry name" value="Quinoprot_gluc/sorb_DH_b-prop"/>
</dbReference>
<evidence type="ECO:0000256" key="1">
    <source>
        <dbReference type="SAM" id="SignalP"/>
    </source>
</evidence>
<dbReference type="InterPro" id="IPR011042">
    <property type="entry name" value="6-blade_b-propeller_TolB-like"/>
</dbReference>
<comment type="caution">
    <text evidence="3">The sequence shown here is derived from an EMBL/GenBank/DDBJ whole genome shotgun (WGS) entry which is preliminary data.</text>
</comment>
<dbReference type="RefSeq" id="WP_246138206.1">
    <property type="nucleotide sequence ID" value="NZ_VNHY01000002.1"/>
</dbReference>
<evidence type="ECO:0000259" key="2">
    <source>
        <dbReference type="Pfam" id="PF07995"/>
    </source>
</evidence>
<dbReference type="EMBL" id="VNHY01000002">
    <property type="protein sequence ID" value="TYP94041.1"/>
    <property type="molecule type" value="Genomic_DNA"/>
</dbReference>
<dbReference type="PANTHER" id="PTHR33546">
    <property type="entry name" value="LARGE, MULTIFUNCTIONAL SECRETED PROTEIN-RELATED"/>
    <property type="match status" value="1"/>
</dbReference>
<proteinExistence type="predicted"/>
<keyword evidence="4" id="KW-1185">Reference proteome</keyword>
<dbReference type="InterPro" id="IPR012938">
    <property type="entry name" value="Glc/Sorbosone_DH"/>
</dbReference>
<dbReference type="PROSITE" id="PS51257">
    <property type="entry name" value="PROKAR_LIPOPROTEIN"/>
    <property type="match status" value="1"/>
</dbReference>
<gene>
    <name evidence="3" type="ORF">LX73_1763</name>
</gene>
<feature type="chain" id="PRO_5023082027" evidence="1">
    <location>
        <begin position="21"/>
        <end position="366"/>
    </location>
</feature>
<feature type="signal peptide" evidence="1">
    <location>
        <begin position="1"/>
        <end position="20"/>
    </location>
</feature>
<dbReference type="AlphaFoldDB" id="A0A5D3YMW3"/>
<evidence type="ECO:0000313" key="4">
    <source>
        <dbReference type="Proteomes" id="UP000324595"/>
    </source>
</evidence>